<dbReference type="OMA" id="ERWLKFQ"/>
<accession>A0A7L4P9U3</accession>
<protein>
    <submittedName>
        <fullName evidence="1">Uncharacterized protein</fullName>
    </submittedName>
</protein>
<keyword evidence="2" id="KW-1185">Reference proteome</keyword>
<dbReference type="GeneID" id="5054036"/>
<evidence type="ECO:0000313" key="1">
    <source>
        <dbReference type="EMBL" id="NYR15384.1"/>
    </source>
</evidence>
<organism evidence="1 2">
    <name type="scientific">Pyrobaculum arsenaticum</name>
    <dbReference type="NCBI Taxonomy" id="121277"/>
    <lineage>
        <taxon>Archaea</taxon>
        <taxon>Thermoproteota</taxon>
        <taxon>Thermoprotei</taxon>
        <taxon>Thermoproteales</taxon>
        <taxon>Thermoproteaceae</taxon>
        <taxon>Pyrobaculum</taxon>
    </lineage>
</organism>
<comment type="caution">
    <text evidence="1">The sequence shown here is derived from an EMBL/GenBank/DDBJ whole genome shotgun (WGS) entry which is preliminary data.</text>
</comment>
<dbReference type="RefSeq" id="WP_011900803.1">
    <property type="nucleotide sequence ID" value="NZ_JAAVJF010000002.1"/>
</dbReference>
<name>A0A7L4P9U3_9CREN</name>
<evidence type="ECO:0000313" key="2">
    <source>
        <dbReference type="Proteomes" id="UP000554766"/>
    </source>
</evidence>
<dbReference type="AlphaFoldDB" id="A0A7L4P9U3"/>
<dbReference type="Proteomes" id="UP000554766">
    <property type="component" value="Unassembled WGS sequence"/>
</dbReference>
<proteinExistence type="predicted"/>
<gene>
    <name evidence="1" type="ORF">HC235_05355</name>
</gene>
<sequence length="109" mass="12566">MIQLTLSELESLLTTLREHAEKYRTNRPVLEALEERWLKFTELAFAFGIDLKPAEGVEFYAGGPLPDNTDFIRKIDRMLSTVKKLKEVYGDVKVIVDLEINIKKTVIKI</sequence>
<dbReference type="EMBL" id="JAAVJF010000002">
    <property type="protein sequence ID" value="NYR15384.1"/>
    <property type="molecule type" value="Genomic_DNA"/>
</dbReference>
<reference evidence="1 2" key="1">
    <citation type="journal article" date="2020" name="Nat. Commun.">
        <title>The structures of two archaeal type IV pili illuminate evolutionary relationships.</title>
        <authorList>
            <person name="Wang F."/>
            <person name="Baquero D.P."/>
            <person name="Su Z."/>
            <person name="Beltran L.C."/>
            <person name="Prangishvili D."/>
            <person name="Krupovic M."/>
            <person name="Egelman E.H."/>
        </authorList>
    </citation>
    <scope>NUCLEOTIDE SEQUENCE [LARGE SCALE GENOMIC DNA]</scope>
    <source>
        <strain evidence="1 2">2GA</strain>
    </source>
</reference>